<dbReference type="PANTHER" id="PTHR47505">
    <property type="entry name" value="DNA UTILIZATION PROTEIN YHGH"/>
    <property type="match status" value="1"/>
</dbReference>
<dbReference type="InterPro" id="IPR051910">
    <property type="entry name" value="ComF/GntX_DNA_util-trans"/>
</dbReference>
<dbReference type="EMBL" id="CAEUNJ010000111">
    <property type="protein sequence ID" value="CAB4372796.1"/>
    <property type="molecule type" value="Genomic_DNA"/>
</dbReference>
<organism evidence="1">
    <name type="scientific">freshwater metagenome</name>
    <dbReference type="NCBI Taxonomy" id="449393"/>
    <lineage>
        <taxon>unclassified sequences</taxon>
        <taxon>metagenomes</taxon>
        <taxon>ecological metagenomes</taxon>
    </lineage>
</organism>
<proteinExistence type="predicted"/>
<sequence length="215" mass="23300">MFEQWRGSIDGFFEQWFPTSCVRCGSLGGSPCSSCIGELEAAASIKQIPSLDQVAALVRYDEISRPFIADLKFRGGWSVVRTLAPALSFLLDDIAATHHPDTVLTWAPTTPERVRYRGFDQAEVVTRELARQSGHRVQRLLRRLPGVHQTGRNRAERSQGVHFAALGRVPQVVVVVDDVVTTGSTMAAAASVLRDAGAATVLGLALAATPDRTMS</sequence>
<dbReference type="EMBL" id="CAESAL010000009">
    <property type="protein sequence ID" value="CAB4333815.1"/>
    <property type="molecule type" value="Genomic_DNA"/>
</dbReference>
<evidence type="ECO:0000313" key="2">
    <source>
        <dbReference type="EMBL" id="CAB4372796.1"/>
    </source>
</evidence>
<dbReference type="InterPro" id="IPR029057">
    <property type="entry name" value="PRTase-like"/>
</dbReference>
<name>A0A6J5YTK5_9ZZZZ</name>
<evidence type="ECO:0000313" key="1">
    <source>
        <dbReference type="EMBL" id="CAB4333815.1"/>
    </source>
</evidence>
<evidence type="ECO:0000313" key="6">
    <source>
        <dbReference type="EMBL" id="CAB4976990.1"/>
    </source>
</evidence>
<gene>
    <name evidence="3" type="ORF">UFOPK1762_01862</name>
    <name evidence="4" type="ORF">UFOPK1906_00431</name>
    <name evidence="5" type="ORF">UFOPK2624_01669</name>
    <name evidence="1" type="ORF">UFOPK3331_00419</name>
    <name evidence="6" type="ORF">UFOPK3927_00480</name>
    <name evidence="2" type="ORF">UFOPK4201_01843</name>
    <name evidence="7" type="ORF">UFOPK4371_01525</name>
</gene>
<evidence type="ECO:0000313" key="4">
    <source>
        <dbReference type="EMBL" id="CAB4616846.1"/>
    </source>
</evidence>
<dbReference type="Gene3D" id="3.40.50.2020">
    <property type="match status" value="1"/>
</dbReference>
<dbReference type="EMBL" id="CAEZTY010000116">
    <property type="protein sequence ID" value="CAB4599971.1"/>
    <property type="molecule type" value="Genomic_DNA"/>
</dbReference>
<protein>
    <submittedName>
        <fullName evidence="1">Unannotated protein</fullName>
    </submittedName>
</protein>
<reference evidence="1" key="1">
    <citation type="submission" date="2020-05" db="EMBL/GenBank/DDBJ databases">
        <authorList>
            <person name="Chiriac C."/>
            <person name="Salcher M."/>
            <person name="Ghai R."/>
            <person name="Kavagutti S V."/>
        </authorList>
    </citation>
    <scope>NUCLEOTIDE SEQUENCE</scope>
</reference>
<dbReference type="AlphaFoldDB" id="A0A6J5YTK5"/>
<accession>A0A6J5YTK5</accession>
<evidence type="ECO:0000313" key="3">
    <source>
        <dbReference type="EMBL" id="CAB4599971.1"/>
    </source>
</evidence>
<evidence type="ECO:0000313" key="7">
    <source>
        <dbReference type="EMBL" id="CAB5078378.1"/>
    </source>
</evidence>
<dbReference type="PANTHER" id="PTHR47505:SF1">
    <property type="entry name" value="DNA UTILIZATION PROTEIN YHGH"/>
    <property type="match status" value="1"/>
</dbReference>
<dbReference type="EMBL" id="CAEZVC010000016">
    <property type="protein sequence ID" value="CAB4616846.1"/>
    <property type="molecule type" value="Genomic_DNA"/>
</dbReference>
<dbReference type="EMBL" id="CAFBOK010000038">
    <property type="protein sequence ID" value="CAB4976990.1"/>
    <property type="molecule type" value="Genomic_DNA"/>
</dbReference>
<dbReference type="EMBL" id="CAFBRD010000104">
    <property type="protein sequence ID" value="CAB5078378.1"/>
    <property type="molecule type" value="Genomic_DNA"/>
</dbReference>
<dbReference type="SUPFAM" id="SSF53271">
    <property type="entry name" value="PRTase-like"/>
    <property type="match status" value="1"/>
</dbReference>
<evidence type="ECO:0000313" key="5">
    <source>
        <dbReference type="EMBL" id="CAB4720481.1"/>
    </source>
</evidence>
<dbReference type="EMBL" id="CAEZXY010000103">
    <property type="protein sequence ID" value="CAB4720481.1"/>
    <property type="molecule type" value="Genomic_DNA"/>
</dbReference>